<dbReference type="KEGG" id="mas:Mahau_1687"/>
<gene>
    <name evidence="1" type="ordered locus">Mahau_1687</name>
</gene>
<name>F3ZZP2_MAHA5</name>
<organism evidence="1 2">
    <name type="scientific">Mahella australiensis (strain DSM 15567 / CIP 107919 / 50-1 BON)</name>
    <dbReference type="NCBI Taxonomy" id="697281"/>
    <lineage>
        <taxon>Bacteria</taxon>
        <taxon>Bacillati</taxon>
        <taxon>Bacillota</taxon>
        <taxon>Clostridia</taxon>
        <taxon>Thermoanaerobacterales</taxon>
        <taxon>Thermoanaerobacterales Family IV. Incertae Sedis</taxon>
        <taxon>Mahella</taxon>
    </lineage>
</organism>
<dbReference type="Gene3D" id="3.40.50.880">
    <property type="match status" value="1"/>
</dbReference>
<proteinExistence type="predicted"/>
<protein>
    <recommendedName>
        <fullName evidence="3">Glycoside hydrolase family 2 sugar binding protein</fullName>
    </recommendedName>
</protein>
<dbReference type="RefSeq" id="WP_013781296.1">
    <property type="nucleotide sequence ID" value="NC_015520.1"/>
</dbReference>
<dbReference type="CDD" id="cd03143">
    <property type="entry name" value="A4_beta-galactosidase_middle_domain"/>
    <property type="match status" value="1"/>
</dbReference>
<dbReference type="PANTHER" id="PTHR36848">
    <property type="entry name" value="DNA-BINDING PROTEIN (PUTATIVE SECRETED PROTEIN)-RELATED"/>
    <property type="match status" value="1"/>
</dbReference>
<dbReference type="InterPro" id="IPR008979">
    <property type="entry name" value="Galactose-bd-like_sf"/>
</dbReference>
<evidence type="ECO:0000313" key="1">
    <source>
        <dbReference type="EMBL" id="AEE96868.1"/>
    </source>
</evidence>
<dbReference type="Proteomes" id="UP000008457">
    <property type="component" value="Chromosome"/>
</dbReference>
<dbReference type="eggNOG" id="COG3250">
    <property type="taxonomic scope" value="Bacteria"/>
</dbReference>
<dbReference type="InterPro" id="IPR029062">
    <property type="entry name" value="Class_I_gatase-like"/>
</dbReference>
<keyword evidence="2" id="KW-1185">Reference proteome</keyword>
<dbReference type="SUPFAM" id="SSF49785">
    <property type="entry name" value="Galactose-binding domain-like"/>
    <property type="match status" value="1"/>
</dbReference>
<dbReference type="EMBL" id="CP002360">
    <property type="protein sequence ID" value="AEE96868.1"/>
    <property type="molecule type" value="Genomic_DNA"/>
</dbReference>
<dbReference type="STRING" id="697281.Mahau_1687"/>
<dbReference type="AlphaFoldDB" id="F3ZZP2"/>
<reference evidence="2" key="1">
    <citation type="submission" date="2010-11" db="EMBL/GenBank/DDBJ databases">
        <title>The complete genome of Mahella australiensis DSM 15567.</title>
        <authorList>
            <consortium name="US DOE Joint Genome Institute (JGI-PGF)"/>
            <person name="Lucas S."/>
            <person name="Copeland A."/>
            <person name="Lapidus A."/>
            <person name="Bruce D."/>
            <person name="Goodwin L."/>
            <person name="Pitluck S."/>
            <person name="Kyrpides N."/>
            <person name="Mavromatis K."/>
            <person name="Pagani I."/>
            <person name="Ivanova N."/>
            <person name="Teshima H."/>
            <person name="Brettin T."/>
            <person name="Detter J.C."/>
            <person name="Han C."/>
            <person name="Tapia R."/>
            <person name="Land M."/>
            <person name="Hauser L."/>
            <person name="Markowitz V."/>
            <person name="Cheng J.-F."/>
            <person name="Hugenholtz P."/>
            <person name="Woyke T."/>
            <person name="Wu D."/>
            <person name="Spring S."/>
            <person name="Pukall R."/>
            <person name="Steenblock K."/>
            <person name="Schneider S."/>
            <person name="Klenk H.-P."/>
            <person name="Eisen J.A."/>
        </authorList>
    </citation>
    <scope>NUCLEOTIDE SEQUENCE [LARGE SCALE GENOMIC DNA]</scope>
    <source>
        <strain evidence="2">DSM 15567 / CIP 107919 / 50-1 BON</strain>
    </source>
</reference>
<dbReference type="HOGENOM" id="CLU_010993_0_0_9"/>
<dbReference type="PANTHER" id="PTHR36848:SF2">
    <property type="entry name" value="SECRETED PROTEIN"/>
    <property type="match status" value="1"/>
</dbReference>
<dbReference type="Pfam" id="PF17132">
    <property type="entry name" value="Glyco_hydro_106"/>
    <property type="match status" value="1"/>
</dbReference>
<sequence length="1018" mass="116837">MDWKDQLKNPPEEYRAIPFWALNDKLNDDELRWQIRQMKEAGLGGYFMHARSGLKTPYMSDEWLQAIEICVEEGKRQGISPWLYDENGWPSGFADGKVPALGIDYQQKWLECRQIEPDNISWTDETIGIYILGDSYRTFRYASGQESITILGPKEVMVHIGWVSNPYYVDVLNEQAIRSFIDNTHEVYYERMKDSFGSVIKGIFTDEPQYASNRIPWSFSLAEQFENEHGYSIISVLPALFYKIEGYQSIRYDFWKTVSRLFTEAFSKQIGDWCRNHSIVSTGHVMSEDNMMAQMGGTAGAMPFYHYMQMPGIDWLLRRIGGTITVKQVSSIAHQLGQKHIISEMFGCSGWNISFEELKWIAEWQYVLGVNTVCQHLEWYSMKGLRKRDYPPSLFYQQPWWPDYKLFNDYFARLSLLLTEGQHICDVLVLHPLHSAWMEYSPIDNESIKKLDEALNDVSRWLMELHIDYDYGDESILSEYADVDGHTLAVGKARYKVVVIPPAFTLDKATVRLIQRFVQSGGRVISIGNFPMLVNGRDSDDLVMLRSKVKCIELDKSEIKVALSDLRLNICDQNGNDISYIYVQQRDINGGQRLIFAVNISQTDSVCARMVLEGSWYPKLCRLENGEYEVISAGYAEGSTSIELNFMPMQSYAILLDKNGTDNNGAVLHIAQLEEIPVILADQWYIELEDYNALTLDYACVSVDAGPWSKPMPVIAIQDMLLRMGRAARVALKFSFNVEYQPFYNEEIYLGIEDAVRFDIEVNGRHVEYDDIGWWRDKSIKKVDISKYVCCGINEVILKTDFEYSDDVYQLLTTPNIHESQTNKMTYDTEIESIYLLGHFGVYSMSDHKYGDRRAVFTDGPFVCRQMPTTVTIGDLSVQGLVFYAGNVKLIQHIDIPHLKLGQRVYLDLCTKPDDVLTKVWINEKVAGNIPWAPYKIDVTDVLKSGQNTLGVELMGSCRNLLGPHHHIAGELYAVGPLSFTNRKGWTDADIDCDDIWTDRYCFTRFGLSSQPKIMITS</sequence>
<accession>F3ZZP2</accession>
<reference evidence="1 2" key="2">
    <citation type="journal article" date="2011" name="Stand. Genomic Sci.">
        <title>Complete genome sequence of Mahella australiensis type strain (50-1 BON).</title>
        <authorList>
            <person name="Sikorski J."/>
            <person name="Teshima H."/>
            <person name="Nolan M."/>
            <person name="Lucas S."/>
            <person name="Hammon N."/>
            <person name="Deshpande S."/>
            <person name="Cheng J.F."/>
            <person name="Pitluck S."/>
            <person name="Liolios K."/>
            <person name="Pagani I."/>
            <person name="Ivanova N."/>
            <person name="Huntemann M."/>
            <person name="Mavromatis K."/>
            <person name="Ovchinikova G."/>
            <person name="Pati A."/>
            <person name="Tapia R."/>
            <person name="Han C."/>
            <person name="Goodwin L."/>
            <person name="Chen A."/>
            <person name="Palaniappan K."/>
            <person name="Land M."/>
            <person name="Hauser L."/>
            <person name="Ngatchou-Djao O.D."/>
            <person name="Rohde M."/>
            <person name="Pukall R."/>
            <person name="Spring S."/>
            <person name="Abt B."/>
            <person name="Goker M."/>
            <person name="Detter J.C."/>
            <person name="Woyke T."/>
            <person name="Bristow J."/>
            <person name="Markowitz V."/>
            <person name="Hugenholtz P."/>
            <person name="Eisen J.A."/>
            <person name="Kyrpides N.C."/>
            <person name="Klenk H.P."/>
            <person name="Lapidus A."/>
        </authorList>
    </citation>
    <scope>NUCLEOTIDE SEQUENCE [LARGE SCALE GENOMIC DNA]</scope>
    <source>
        <strain evidence="2">DSM 15567 / CIP 107919 / 50-1 BON</strain>
    </source>
</reference>
<evidence type="ECO:0000313" key="2">
    <source>
        <dbReference type="Proteomes" id="UP000008457"/>
    </source>
</evidence>
<dbReference type="InterPro" id="IPR053161">
    <property type="entry name" value="Ulvan_degrading_GH"/>
</dbReference>
<evidence type="ECO:0008006" key="3">
    <source>
        <dbReference type="Google" id="ProtNLM"/>
    </source>
</evidence>